<proteinExistence type="inferred from homology"/>
<evidence type="ECO:0000256" key="6">
    <source>
        <dbReference type="ARBA" id="ARBA00023136"/>
    </source>
</evidence>
<reference evidence="9" key="1">
    <citation type="submission" date="2025-08" db="UniProtKB">
        <authorList>
            <consortium name="Ensembl"/>
        </authorList>
    </citation>
    <scope>IDENTIFICATION</scope>
</reference>
<evidence type="ECO:0000313" key="9">
    <source>
        <dbReference type="Ensembl" id="ENSVKKP00000007731.1"/>
    </source>
</evidence>
<feature type="transmembrane region" description="Helical" evidence="8">
    <location>
        <begin position="12"/>
        <end position="34"/>
    </location>
</feature>
<protein>
    <recommendedName>
        <fullName evidence="11">CD164 sialomucin-like 2 protein</fullName>
    </recommendedName>
</protein>
<dbReference type="GO" id="GO:0016020">
    <property type="term" value="C:membrane"/>
    <property type="evidence" value="ECO:0007669"/>
    <property type="project" value="UniProtKB-SubCell"/>
</dbReference>
<dbReference type="Ensembl" id="ENSVKKT00000007932.1">
    <property type="protein sequence ID" value="ENSVKKP00000007731.1"/>
    <property type="gene ID" value="ENSVKKG00000005528.1"/>
</dbReference>
<comment type="subcellular location">
    <subcellularLocation>
        <location evidence="1">Membrane</location>
        <topology evidence="1">Single-pass type I membrane protein</topology>
    </subcellularLocation>
</comment>
<keyword evidence="4" id="KW-0732">Signal</keyword>
<evidence type="ECO:0000256" key="5">
    <source>
        <dbReference type="ARBA" id="ARBA00022989"/>
    </source>
</evidence>
<evidence type="ECO:0000256" key="3">
    <source>
        <dbReference type="ARBA" id="ARBA00022692"/>
    </source>
</evidence>
<keyword evidence="10" id="KW-1185">Reference proteome</keyword>
<dbReference type="PANTHER" id="PTHR11337">
    <property type="entry name" value="MUCIN/PORIMIN"/>
    <property type="match status" value="1"/>
</dbReference>
<comment type="similarity">
    <text evidence="2">Belongs to the CD164 family.</text>
</comment>
<keyword evidence="5 8" id="KW-1133">Transmembrane helix</keyword>
<keyword evidence="7" id="KW-0325">Glycoprotein</keyword>
<accession>A0A8D2JET3</accession>
<reference evidence="9" key="2">
    <citation type="submission" date="2025-09" db="UniProtKB">
        <authorList>
            <consortium name="Ensembl"/>
        </authorList>
    </citation>
    <scope>IDENTIFICATION</scope>
</reference>
<dbReference type="PANTHER" id="PTHR11337:SF11">
    <property type="entry name" value="CD164 SIALOMUCIN-LIKE 2 PROTEIN"/>
    <property type="match status" value="1"/>
</dbReference>
<evidence type="ECO:0000256" key="7">
    <source>
        <dbReference type="ARBA" id="ARBA00023180"/>
    </source>
</evidence>
<dbReference type="Proteomes" id="UP000694545">
    <property type="component" value="Unplaced"/>
</dbReference>
<name>A0A8D2JET3_VARKO</name>
<dbReference type="AlphaFoldDB" id="A0A8D2JET3"/>
<dbReference type="GO" id="GO:0031410">
    <property type="term" value="C:cytoplasmic vesicle"/>
    <property type="evidence" value="ECO:0007669"/>
    <property type="project" value="TreeGrafter"/>
</dbReference>
<dbReference type="InterPro" id="IPR007947">
    <property type="entry name" value="CD164_MGC24"/>
</dbReference>
<evidence type="ECO:0000256" key="1">
    <source>
        <dbReference type="ARBA" id="ARBA00004479"/>
    </source>
</evidence>
<evidence type="ECO:0000256" key="8">
    <source>
        <dbReference type="SAM" id="Phobius"/>
    </source>
</evidence>
<feature type="transmembrane region" description="Helical" evidence="8">
    <location>
        <begin position="129"/>
        <end position="150"/>
    </location>
</feature>
<evidence type="ECO:0000256" key="4">
    <source>
        <dbReference type="ARBA" id="ARBA00022729"/>
    </source>
</evidence>
<evidence type="ECO:0000256" key="2">
    <source>
        <dbReference type="ARBA" id="ARBA00005341"/>
    </source>
</evidence>
<evidence type="ECO:0000313" key="10">
    <source>
        <dbReference type="Proteomes" id="UP000694545"/>
    </source>
</evidence>
<evidence type="ECO:0008006" key="11">
    <source>
        <dbReference type="Google" id="ProtNLM"/>
    </source>
</evidence>
<sequence>MSHLFSWKEPKTAYIILFFIYPHNNPMSFTLIAWKSTSISVSVFSPPFGLAGECKELEQCDKCIEGEASRNITDCVWMRCQESPEKPDPCGQAFGLTGLSLGFPSGSTATPPLTGTPEYRPPGFDSASFIGGIVLVLSLQAVIFFVVKFLRSKDNTYQTL</sequence>
<keyword evidence="3 8" id="KW-0812">Transmembrane</keyword>
<organism evidence="9 10">
    <name type="scientific">Varanus komodoensis</name>
    <name type="common">Komodo dragon</name>
    <dbReference type="NCBI Taxonomy" id="61221"/>
    <lineage>
        <taxon>Eukaryota</taxon>
        <taxon>Metazoa</taxon>
        <taxon>Chordata</taxon>
        <taxon>Craniata</taxon>
        <taxon>Vertebrata</taxon>
        <taxon>Euteleostomi</taxon>
        <taxon>Lepidosauria</taxon>
        <taxon>Squamata</taxon>
        <taxon>Bifurcata</taxon>
        <taxon>Unidentata</taxon>
        <taxon>Episquamata</taxon>
        <taxon>Toxicofera</taxon>
        <taxon>Anguimorpha</taxon>
        <taxon>Paleoanguimorpha</taxon>
        <taxon>Varanoidea</taxon>
        <taxon>Varanidae</taxon>
        <taxon>Varanus</taxon>
    </lineage>
</organism>
<dbReference type="Pfam" id="PF05283">
    <property type="entry name" value="MGC-24"/>
    <property type="match status" value="1"/>
</dbReference>
<keyword evidence="6 8" id="KW-0472">Membrane</keyword>